<dbReference type="Gene3D" id="3.10.580.10">
    <property type="entry name" value="CBS-domain"/>
    <property type="match status" value="1"/>
</dbReference>
<dbReference type="GO" id="GO:0005886">
    <property type="term" value="C:plasma membrane"/>
    <property type="evidence" value="ECO:0007669"/>
    <property type="project" value="TreeGrafter"/>
</dbReference>
<feature type="transmembrane region" description="Helical" evidence="9">
    <location>
        <begin position="90"/>
        <end position="108"/>
    </location>
</feature>
<protein>
    <submittedName>
        <fullName evidence="12">DUF21 domain-containing protein</fullName>
    </submittedName>
</protein>
<dbReference type="Proteomes" id="UP000308917">
    <property type="component" value="Unassembled WGS sequence"/>
</dbReference>
<feature type="transmembrane region" description="Helical" evidence="9">
    <location>
        <begin position="115"/>
        <end position="140"/>
    </location>
</feature>
<evidence type="ECO:0000256" key="3">
    <source>
        <dbReference type="ARBA" id="ARBA00022737"/>
    </source>
</evidence>
<evidence type="ECO:0000313" key="12">
    <source>
        <dbReference type="EMBL" id="THU03691.1"/>
    </source>
</evidence>
<feature type="domain" description="CNNM transmembrane" evidence="11">
    <location>
        <begin position="1"/>
        <end position="180"/>
    </location>
</feature>
<evidence type="ECO:0000259" key="11">
    <source>
        <dbReference type="PROSITE" id="PS51846"/>
    </source>
</evidence>
<dbReference type="EMBL" id="STFG01000004">
    <property type="protein sequence ID" value="THU03691.1"/>
    <property type="molecule type" value="Genomic_DNA"/>
</dbReference>
<dbReference type="PROSITE" id="PS51371">
    <property type="entry name" value="CBS"/>
    <property type="match status" value="1"/>
</dbReference>
<dbReference type="RefSeq" id="WP_136572799.1">
    <property type="nucleotide sequence ID" value="NZ_STFG01000004.1"/>
</dbReference>
<keyword evidence="13" id="KW-1185">Reference proteome</keyword>
<dbReference type="InterPro" id="IPR000644">
    <property type="entry name" value="CBS_dom"/>
</dbReference>
<dbReference type="PANTHER" id="PTHR22777:SF4">
    <property type="entry name" value="UPF0053 PROTEIN SLL1254"/>
    <property type="match status" value="1"/>
</dbReference>
<reference evidence="12 13" key="1">
    <citation type="journal article" date="2015" name="Antonie Van Leeuwenhoek">
        <title>Lampropedia puyangensis sp. nov., isolated from symptomatic bark of Populus ? euramericana canker and emended description of Lampropedia hyalina (Ehrenberg 1832) Lee et al. 2004.</title>
        <authorList>
            <person name="Li Y."/>
            <person name="Wang T."/>
            <person name="Piao C.G."/>
            <person name="Wang L.F."/>
            <person name="Tian G.Z."/>
            <person name="Zhu T.H."/>
            <person name="Guo M.W."/>
        </authorList>
    </citation>
    <scope>NUCLEOTIDE SEQUENCE [LARGE SCALE GENOMIC DNA]</scope>
    <source>
        <strain evidence="12 13">2-bin</strain>
    </source>
</reference>
<dbReference type="SUPFAM" id="SSF54631">
    <property type="entry name" value="CBS-domain pair"/>
    <property type="match status" value="1"/>
</dbReference>
<accession>A0A4S8F9K7</accession>
<comment type="caution">
    <text evidence="12">The sequence shown here is derived from an EMBL/GenBank/DDBJ whole genome shotgun (WGS) entry which is preliminary data.</text>
</comment>
<evidence type="ECO:0000256" key="5">
    <source>
        <dbReference type="ARBA" id="ARBA00023122"/>
    </source>
</evidence>
<keyword evidence="2 8" id="KW-0812">Transmembrane</keyword>
<evidence type="ECO:0000313" key="13">
    <source>
        <dbReference type="Proteomes" id="UP000308917"/>
    </source>
</evidence>
<dbReference type="Pfam" id="PF00571">
    <property type="entry name" value="CBS"/>
    <property type="match status" value="1"/>
</dbReference>
<dbReference type="PROSITE" id="PS51846">
    <property type="entry name" value="CNNM"/>
    <property type="match status" value="1"/>
</dbReference>
<evidence type="ECO:0000256" key="6">
    <source>
        <dbReference type="ARBA" id="ARBA00023136"/>
    </source>
</evidence>
<evidence type="ECO:0000256" key="1">
    <source>
        <dbReference type="ARBA" id="ARBA00004141"/>
    </source>
</evidence>
<dbReference type="InterPro" id="IPR002550">
    <property type="entry name" value="CNNM"/>
</dbReference>
<comment type="subcellular location">
    <subcellularLocation>
        <location evidence="1">Membrane</location>
        <topology evidence="1">Multi-pass membrane protein</topology>
    </subcellularLocation>
</comment>
<dbReference type="CDD" id="cd04590">
    <property type="entry name" value="CBS_pair_CorC_HlyC_assoc"/>
    <property type="match status" value="1"/>
</dbReference>
<dbReference type="PANTHER" id="PTHR22777">
    <property type="entry name" value="HEMOLYSIN-RELATED"/>
    <property type="match status" value="1"/>
</dbReference>
<feature type="domain" description="CBS" evidence="10">
    <location>
        <begin position="266"/>
        <end position="324"/>
    </location>
</feature>
<dbReference type="InterPro" id="IPR044751">
    <property type="entry name" value="Ion_transp-like_CBS"/>
</dbReference>
<evidence type="ECO:0000259" key="10">
    <source>
        <dbReference type="PROSITE" id="PS51371"/>
    </source>
</evidence>
<name>A0A4S8F9K7_9BURK</name>
<evidence type="ECO:0000256" key="8">
    <source>
        <dbReference type="PROSITE-ProRule" id="PRU01193"/>
    </source>
</evidence>
<dbReference type="AlphaFoldDB" id="A0A4S8F9K7"/>
<keyword evidence="4 8" id="KW-1133">Transmembrane helix</keyword>
<keyword evidence="5 7" id="KW-0129">CBS domain</keyword>
<organism evidence="12 13">
    <name type="scientific">Lampropedia puyangensis</name>
    <dbReference type="NCBI Taxonomy" id="1330072"/>
    <lineage>
        <taxon>Bacteria</taxon>
        <taxon>Pseudomonadati</taxon>
        <taxon>Pseudomonadota</taxon>
        <taxon>Betaproteobacteria</taxon>
        <taxon>Burkholderiales</taxon>
        <taxon>Comamonadaceae</taxon>
        <taxon>Lampropedia</taxon>
    </lineage>
</organism>
<dbReference type="OrthoDB" id="9797674at2"/>
<sequence>MTLLIIYVVLALGASFLCSILEASLLTITPAEIQTGKLKGQRWANQYEEYKREIDRPLAAILTLNTVAHTMGAAGAGAQYASVFGNGTEALFAAGLTLAVLILTEIIPKTIGARYAVGVAPFVSRVMPVLMYLLAPLVWFSQQLTKVITFGKAQELPKYRDDLMAVARLGQESGQLQEGETRILNNLLQMHTVRAHDIMTPRLVTFSLPQSMSLGDFVSAIKGKPFSRIPVFESDAADISGFVLKSELLATYIESDDAPKTCLADFARPLVSTPETTPLDRLFKRFIQEHAHIMSVVDEYGRTLGIVTLEDILETIFGIEIVDESDSIADLQAYARSLWQQRAKRMGLPLDDEDVLLLEAIGKRNPDAV</sequence>
<dbReference type="Pfam" id="PF01595">
    <property type="entry name" value="CNNM"/>
    <property type="match status" value="1"/>
</dbReference>
<keyword evidence="3" id="KW-0677">Repeat</keyword>
<evidence type="ECO:0000256" key="9">
    <source>
        <dbReference type="SAM" id="Phobius"/>
    </source>
</evidence>
<keyword evidence="6 8" id="KW-0472">Membrane</keyword>
<gene>
    <name evidence="12" type="ORF">E9531_05750</name>
</gene>
<proteinExistence type="predicted"/>
<dbReference type="InterPro" id="IPR046342">
    <property type="entry name" value="CBS_dom_sf"/>
</dbReference>
<evidence type="ECO:0000256" key="4">
    <source>
        <dbReference type="ARBA" id="ARBA00022989"/>
    </source>
</evidence>
<evidence type="ECO:0000256" key="7">
    <source>
        <dbReference type="PROSITE-ProRule" id="PRU00703"/>
    </source>
</evidence>
<evidence type="ECO:0000256" key="2">
    <source>
        <dbReference type="ARBA" id="ARBA00022692"/>
    </source>
</evidence>